<reference evidence="2 3" key="1">
    <citation type="journal article" date="2016" name="Nat. Commun.">
        <title>Thousands of microbial genomes shed light on interconnected biogeochemical processes in an aquifer system.</title>
        <authorList>
            <person name="Anantharaman K."/>
            <person name="Brown C.T."/>
            <person name="Hug L.A."/>
            <person name="Sharon I."/>
            <person name="Castelle C.J."/>
            <person name="Probst A.J."/>
            <person name="Thomas B.C."/>
            <person name="Singh A."/>
            <person name="Wilkins M.J."/>
            <person name="Karaoz U."/>
            <person name="Brodie E.L."/>
            <person name="Williams K.H."/>
            <person name="Hubbard S.S."/>
            <person name="Banfield J.F."/>
        </authorList>
    </citation>
    <scope>NUCLEOTIDE SEQUENCE [LARGE SCALE GENOMIC DNA]</scope>
</reference>
<sequence>MAFYKNQSYIRVFLLIAMLFAYSSTWANDSLNTRIGNDSAYDVYGLEARQIFLQDRLQKDESERDSLMATLAALDMENNGQDNDWETGFGLESNPKKRGFPNPRAIDPAKEKHRSELITRIDVITPRIKALEKELKKNKQYIRKQLKGGIE</sequence>
<dbReference type="EMBL" id="MFYX01000148">
    <property type="protein sequence ID" value="OGK00339.1"/>
    <property type="molecule type" value="Genomic_DNA"/>
</dbReference>
<dbReference type="Proteomes" id="UP000179243">
    <property type="component" value="Unassembled WGS sequence"/>
</dbReference>
<dbReference type="AlphaFoldDB" id="A0A1F7F111"/>
<proteinExistence type="predicted"/>
<evidence type="ECO:0000313" key="3">
    <source>
        <dbReference type="Proteomes" id="UP000179243"/>
    </source>
</evidence>
<comment type="caution">
    <text evidence="2">The sequence shown here is derived from an EMBL/GenBank/DDBJ whole genome shotgun (WGS) entry which is preliminary data.</text>
</comment>
<evidence type="ECO:0000256" key="1">
    <source>
        <dbReference type="SAM" id="MobiDB-lite"/>
    </source>
</evidence>
<name>A0A1F7F111_UNCRA</name>
<protein>
    <submittedName>
        <fullName evidence="2">Uncharacterized protein</fullName>
    </submittedName>
</protein>
<organism evidence="2 3">
    <name type="scientific">Candidatus Raymondbacteria bacterium RIFOXYD12_FULL_49_13</name>
    <dbReference type="NCBI Taxonomy" id="1817890"/>
    <lineage>
        <taxon>Bacteria</taxon>
        <taxon>Raymondiibacteriota</taxon>
    </lineage>
</organism>
<feature type="region of interest" description="Disordered" evidence="1">
    <location>
        <begin position="84"/>
        <end position="112"/>
    </location>
</feature>
<gene>
    <name evidence="2" type="ORF">A2519_01090</name>
</gene>
<accession>A0A1F7F111</accession>
<evidence type="ECO:0000313" key="2">
    <source>
        <dbReference type="EMBL" id="OGK00339.1"/>
    </source>
</evidence>